<dbReference type="SMART" id="SM00774">
    <property type="entry name" value="WRKY"/>
    <property type="match status" value="1"/>
</dbReference>
<feature type="domain" description="WRKY" evidence="7">
    <location>
        <begin position="278"/>
        <end position="343"/>
    </location>
</feature>
<evidence type="ECO:0000256" key="5">
    <source>
        <dbReference type="ARBA" id="ARBA00023242"/>
    </source>
</evidence>
<evidence type="ECO:0000259" key="7">
    <source>
        <dbReference type="PROSITE" id="PS50811"/>
    </source>
</evidence>
<feature type="region of interest" description="Disordered" evidence="6">
    <location>
        <begin position="339"/>
        <end position="371"/>
    </location>
</feature>
<dbReference type="InterPro" id="IPR003657">
    <property type="entry name" value="WRKY_dom"/>
</dbReference>
<evidence type="ECO:0000313" key="8">
    <source>
        <dbReference type="EMBL" id="CAF2214101.1"/>
    </source>
</evidence>
<dbReference type="SUPFAM" id="SSF118290">
    <property type="entry name" value="WRKY DNA-binding domain"/>
    <property type="match status" value="1"/>
</dbReference>
<protein>
    <submittedName>
        <fullName evidence="8">(rape) hypothetical protein</fullName>
    </submittedName>
</protein>
<dbReference type="PANTHER" id="PTHR31221:SF261">
    <property type="entry name" value="OS03G0657400 PROTEIN"/>
    <property type="match status" value="1"/>
</dbReference>
<evidence type="ECO:0000256" key="1">
    <source>
        <dbReference type="ARBA" id="ARBA00004123"/>
    </source>
</evidence>
<feature type="region of interest" description="Disordered" evidence="6">
    <location>
        <begin position="34"/>
        <end position="58"/>
    </location>
</feature>
<sequence length="445" mass="49134">MNDYDGNFMDDLSPLSSPRIREALAMLDQNENGLNPISKAFPRTNVSPDPQSEQRSGGLRNRMVGFDIPSLEIESISPFANSFRNPILVPSPILVISPGFSLSPFLQSPNMLSNSSSQIIPPCPIPNDAPPETVESSGDAHATMIISNNNLPHQPIDVDLPTQGGSDDIPMEKSVYITSHESNVDPTGPPLVPSFDSDVVAEADFMNTISLESGSKDNDKDREYNQEEDKVKDHNVVIEPPSRKRKFQVNIEENMVSNIIGVTRPKNKTQSVIIQVENEENHPDDGFRWRKYGQKVVTGNPNPRSYYRCTYTGCKVTKHVERSVDNVKLVVATYDGIHEHVPPPERISQSSRKNKSGSSMSQDPSMQTLGLGMLNSSVSTSQIFPSPLAPQMDMMQYYMDGLSKLPSLPVNRSHGVMNRNDEPKIDLVIPDGTEGFQGDKEATIS</sequence>
<dbReference type="GO" id="GO:0003700">
    <property type="term" value="F:DNA-binding transcription factor activity"/>
    <property type="evidence" value="ECO:0007669"/>
    <property type="project" value="InterPro"/>
</dbReference>
<feature type="compositionally biased region" description="Polar residues" evidence="6">
    <location>
        <begin position="44"/>
        <end position="55"/>
    </location>
</feature>
<gene>
    <name evidence="8" type="ORF">DARMORV10_A08P02110.1</name>
</gene>
<name>A0A816ZLW9_BRANA</name>
<dbReference type="Gene3D" id="2.20.25.80">
    <property type="entry name" value="WRKY domain"/>
    <property type="match status" value="1"/>
</dbReference>
<evidence type="ECO:0000256" key="3">
    <source>
        <dbReference type="ARBA" id="ARBA00023125"/>
    </source>
</evidence>
<keyword evidence="5" id="KW-0539">Nucleus</keyword>
<dbReference type="Proteomes" id="UP001295469">
    <property type="component" value="Chromosome A08"/>
</dbReference>
<dbReference type="EMBL" id="HG994362">
    <property type="protein sequence ID" value="CAF2214101.1"/>
    <property type="molecule type" value="Genomic_DNA"/>
</dbReference>
<evidence type="ECO:0000256" key="6">
    <source>
        <dbReference type="SAM" id="MobiDB-lite"/>
    </source>
</evidence>
<proteinExistence type="predicted"/>
<evidence type="ECO:0000256" key="2">
    <source>
        <dbReference type="ARBA" id="ARBA00023015"/>
    </source>
</evidence>
<organism evidence="8">
    <name type="scientific">Brassica napus</name>
    <name type="common">Rape</name>
    <dbReference type="NCBI Taxonomy" id="3708"/>
    <lineage>
        <taxon>Eukaryota</taxon>
        <taxon>Viridiplantae</taxon>
        <taxon>Streptophyta</taxon>
        <taxon>Embryophyta</taxon>
        <taxon>Tracheophyta</taxon>
        <taxon>Spermatophyta</taxon>
        <taxon>Magnoliopsida</taxon>
        <taxon>eudicotyledons</taxon>
        <taxon>Gunneridae</taxon>
        <taxon>Pentapetalae</taxon>
        <taxon>rosids</taxon>
        <taxon>malvids</taxon>
        <taxon>Brassicales</taxon>
        <taxon>Brassicaceae</taxon>
        <taxon>Brassiceae</taxon>
        <taxon>Brassica</taxon>
    </lineage>
</organism>
<feature type="compositionally biased region" description="Low complexity" evidence="6">
    <location>
        <begin position="348"/>
        <end position="362"/>
    </location>
</feature>
<comment type="subcellular location">
    <subcellularLocation>
        <location evidence="1">Nucleus</location>
    </subcellularLocation>
</comment>
<dbReference type="GO" id="GO:0005634">
    <property type="term" value="C:nucleus"/>
    <property type="evidence" value="ECO:0007669"/>
    <property type="project" value="UniProtKB-SubCell"/>
</dbReference>
<accession>A0A816ZLW9</accession>
<dbReference type="GO" id="GO:0043565">
    <property type="term" value="F:sequence-specific DNA binding"/>
    <property type="evidence" value="ECO:0007669"/>
    <property type="project" value="InterPro"/>
</dbReference>
<dbReference type="InterPro" id="IPR036576">
    <property type="entry name" value="WRKY_dom_sf"/>
</dbReference>
<keyword evidence="3" id="KW-0238">DNA-binding</keyword>
<dbReference type="PROSITE" id="PS50811">
    <property type="entry name" value="WRKY"/>
    <property type="match status" value="1"/>
</dbReference>
<dbReference type="InterPro" id="IPR044810">
    <property type="entry name" value="WRKY_plant"/>
</dbReference>
<dbReference type="Pfam" id="PF03106">
    <property type="entry name" value="WRKY"/>
    <property type="match status" value="1"/>
</dbReference>
<dbReference type="PANTHER" id="PTHR31221">
    <property type="entry name" value="WRKY TRANSCRIPTION FACTOR PROTEIN 1-RELATED"/>
    <property type="match status" value="1"/>
</dbReference>
<reference evidence="8" key="1">
    <citation type="submission" date="2021-01" db="EMBL/GenBank/DDBJ databases">
        <authorList>
            <consortium name="Genoscope - CEA"/>
            <person name="William W."/>
        </authorList>
    </citation>
    <scope>NUCLEOTIDE SEQUENCE</scope>
</reference>
<keyword evidence="2" id="KW-0805">Transcription regulation</keyword>
<keyword evidence="4" id="KW-0804">Transcription</keyword>
<evidence type="ECO:0000256" key="4">
    <source>
        <dbReference type="ARBA" id="ARBA00023163"/>
    </source>
</evidence>
<dbReference type="AlphaFoldDB" id="A0A816ZLW9"/>